<keyword evidence="1" id="KW-0812">Transmembrane</keyword>
<keyword evidence="3" id="KW-1185">Reference proteome</keyword>
<dbReference type="HOGENOM" id="CLU_007914_0_1_1"/>
<dbReference type="EMBL" id="KN834804">
    <property type="protein sequence ID" value="KIK55662.1"/>
    <property type="molecule type" value="Genomic_DNA"/>
</dbReference>
<feature type="transmembrane region" description="Helical" evidence="1">
    <location>
        <begin position="500"/>
        <end position="523"/>
    </location>
</feature>
<evidence type="ECO:0000313" key="2">
    <source>
        <dbReference type="EMBL" id="KIK55662.1"/>
    </source>
</evidence>
<dbReference type="GO" id="GO:0005783">
    <property type="term" value="C:endoplasmic reticulum"/>
    <property type="evidence" value="ECO:0007669"/>
    <property type="project" value="TreeGrafter"/>
</dbReference>
<organism evidence="2 3">
    <name type="scientific">Collybiopsis luxurians FD-317 M1</name>
    <dbReference type="NCBI Taxonomy" id="944289"/>
    <lineage>
        <taxon>Eukaryota</taxon>
        <taxon>Fungi</taxon>
        <taxon>Dikarya</taxon>
        <taxon>Basidiomycota</taxon>
        <taxon>Agaricomycotina</taxon>
        <taxon>Agaricomycetes</taxon>
        <taxon>Agaricomycetidae</taxon>
        <taxon>Agaricales</taxon>
        <taxon>Marasmiineae</taxon>
        <taxon>Omphalotaceae</taxon>
        <taxon>Collybiopsis</taxon>
        <taxon>Collybiopsis luxurians</taxon>
    </lineage>
</organism>
<proteinExistence type="predicted"/>
<dbReference type="GO" id="GO:0016020">
    <property type="term" value="C:membrane"/>
    <property type="evidence" value="ECO:0007669"/>
    <property type="project" value="InterPro"/>
</dbReference>
<dbReference type="PANTHER" id="PTHR21329">
    <property type="entry name" value="PHOSPHATIDYLINOSITOL N-ACETYLGLUCOSAMINYLTRANSFERASE SUBUNIT Q-RELATED"/>
    <property type="match status" value="1"/>
</dbReference>
<dbReference type="PANTHER" id="PTHR21329:SF3">
    <property type="entry name" value="PHOSPHATIDYLINOSITOL N-ACETYLGLUCOSAMINYLTRANSFERASE SUBUNIT Q"/>
    <property type="match status" value="1"/>
</dbReference>
<feature type="transmembrane region" description="Helical" evidence="1">
    <location>
        <begin position="383"/>
        <end position="411"/>
    </location>
</feature>
<protein>
    <recommendedName>
        <fullName evidence="4">Gpi1-domain-containing protein</fullName>
    </recommendedName>
</protein>
<dbReference type="GO" id="GO:0006506">
    <property type="term" value="P:GPI anchor biosynthetic process"/>
    <property type="evidence" value="ECO:0007669"/>
    <property type="project" value="InterPro"/>
</dbReference>
<dbReference type="AlphaFoldDB" id="A0A0D0CC56"/>
<evidence type="ECO:0000256" key="1">
    <source>
        <dbReference type="SAM" id="Phobius"/>
    </source>
</evidence>
<evidence type="ECO:0000313" key="3">
    <source>
        <dbReference type="Proteomes" id="UP000053593"/>
    </source>
</evidence>
<feature type="transmembrane region" description="Helical" evidence="1">
    <location>
        <begin position="417"/>
        <end position="446"/>
    </location>
</feature>
<sequence>MPTSLRSSIFWPLECKDSGFIFGWANTNNNINHFSTAGGGGSITVAGVTAIPFTESEFESSRLSLSKHLEQIQNRNQYGHTVYDLAGLGTLRLLGKCTFGETGRVGGLREPVLDLDLDGFGENEYDIVFYHRHQANSLRFYSLDALRLDVDASNHTKQPSKDSNGITQKVVDQLNIAGVISAAVHQSSFPSSGRPLHTSITRISDLLINTFSVFLLIFSRPIQTICNTPIIMSALSLKDVSLSVQQMDVRTEQVSVLARQMADLRARSGTSGKNNVGRVEVYSIKYTSFFNTVWLILNDITIGYAFGNFLCENHIVLARLARGVVEETLISLPQTALRWLDSWPAGLKLNTELSRFYSGTFVDLVDVWEGVLRHFVFPHLSNTIYIFGFISSYGALIGGLGGMTMSIALLYDMFVVFTLHIYVCYAITGFVYERVLWGMGSLWRLFRGKRINVLRNRTDSWEYDIDQLLFGTILFTLLAFLFPTVLAYYALFALLRLSTILIQASLEMLLAFMNHFPLFVLVLRVKDAWRLPAGVYFDFVGVENQPVTLGRIFFQYTRLWTRLASHYNPLRLLKSVLWGRFLVPIPRHEIRYDKIGIGVGEEKNGGGGMREGEGGREKGRL</sequence>
<dbReference type="Proteomes" id="UP000053593">
    <property type="component" value="Unassembled WGS sequence"/>
</dbReference>
<dbReference type="Pfam" id="PF05024">
    <property type="entry name" value="Gpi1"/>
    <property type="match status" value="1"/>
</dbReference>
<dbReference type="InterPro" id="IPR007720">
    <property type="entry name" value="PigQ/GPI1"/>
</dbReference>
<dbReference type="OrthoDB" id="70250at2759"/>
<evidence type="ECO:0008006" key="4">
    <source>
        <dbReference type="Google" id="ProtNLM"/>
    </source>
</evidence>
<gene>
    <name evidence="2" type="ORF">GYMLUDRAFT_230709</name>
</gene>
<name>A0A0D0CC56_9AGAR</name>
<keyword evidence="1" id="KW-1133">Transmembrane helix</keyword>
<keyword evidence="1" id="KW-0472">Membrane</keyword>
<accession>A0A0D0CC56</accession>
<reference evidence="2 3" key="1">
    <citation type="submission" date="2014-04" db="EMBL/GenBank/DDBJ databases">
        <title>Evolutionary Origins and Diversification of the Mycorrhizal Mutualists.</title>
        <authorList>
            <consortium name="DOE Joint Genome Institute"/>
            <consortium name="Mycorrhizal Genomics Consortium"/>
            <person name="Kohler A."/>
            <person name="Kuo A."/>
            <person name="Nagy L.G."/>
            <person name="Floudas D."/>
            <person name="Copeland A."/>
            <person name="Barry K.W."/>
            <person name="Cichocki N."/>
            <person name="Veneault-Fourrey C."/>
            <person name="LaButti K."/>
            <person name="Lindquist E.A."/>
            <person name="Lipzen A."/>
            <person name="Lundell T."/>
            <person name="Morin E."/>
            <person name="Murat C."/>
            <person name="Riley R."/>
            <person name="Ohm R."/>
            <person name="Sun H."/>
            <person name="Tunlid A."/>
            <person name="Henrissat B."/>
            <person name="Grigoriev I.V."/>
            <person name="Hibbett D.S."/>
            <person name="Martin F."/>
        </authorList>
    </citation>
    <scope>NUCLEOTIDE SEQUENCE [LARGE SCALE GENOMIC DNA]</scope>
    <source>
        <strain evidence="2 3">FD-317 M1</strain>
    </source>
</reference>
<feature type="transmembrane region" description="Helical" evidence="1">
    <location>
        <begin position="467"/>
        <end position="494"/>
    </location>
</feature>